<keyword evidence="1" id="KW-0732">Signal</keyword>
<dbReference type="InterPro" id="IPR036709">
    <property type="entry name" value="Autotransporte_beta_dom_sf"/>
</dbReference>
<dbReference type="EMBL" id="SGXA01000002">
    <property type="protein sequence ID" value="RZS71360.1"/>
    <property type="molecule type" value="Genomic_DNA"/>
</dbReference>
<protein>
    <recommendedName>
        <fullName evidence="4">Outer membrane protein with beta-barrel domain</fullName>
    </recommendedName>
</protein>
<sequence>MKSKYFLFFIIAIFAVTNSQAQIKKGSLLFGGSLSYGSQKSQISSFAEVKLKTVGIAPAFGWAVRDNLVFGLDLEYLSLDTDASNSPENSAKGAGVFLRKYWPLGNRFYVFAELRTGVRWSEVAGLTVPSLVNVKTEELNINATLKPGFAFSLNKKVQLETVLMPLITAQYRKIESTSKSWNGGSTTGNKKGFDVNTSLSNNTSFSLGVRILLEK</sequence>
<feature type="signal peptide" evidence="1">
    <location>
        <begin position="1"/>
        <end position="21"/>
    </location>
</feature>
<dbReference type="OrthoDB" id="673025at2"/>
<keyword evidence="3" id="KW-1185">Reference proteome</keyword>
<evidence type="ECO:0000313" key="2">
    <source>
        <dbReference type="EMBL" id="RZS71360.1"/>
    </source>
</evidence>
<evidence type="ECO:0000313" key="3">
    <source>
        <dbReference type="Proteomes" id="UP000293874"/>
    </source>
</evidence>
<name>A0A4Q7MWD7_9BACT</name>
<organism evidence="2 3">
    <name type="scientific">Pseudobacter ginsenosidimutans</name>
    <dbReference type="NCBI Taxonomy" id="661488"/>
    <lineage>
        <taxon>Bacteria</taxon>
        <taxon>Pseudomonadati</taxon>
        <taxon>Bacteroidota</taxon>
        <taxon>Chitinophagia</taxon>
        <taxon>Chitinophagales</taxon>
        <taxon>Chitinophagaceae</taxon>
        <taxon>Pseudobacter</taxon>
    </lineage>
</organism>
<dbReference type="SUPFAM" id="SSF103515">
    <property type="entry name" value="Autotransporter"/>
    <property type="match status" value="1"/>
</dbReference>
<dbReference type="AlphaFoldDB" id="A0A4Q7MWD7"/>
<accession>A0A4Q7MWD7</accession>
<gene>
    <name evidence="2" type="ORF">EV199_3263</name>
</gene>
<reference evidence="2 3" key="1">
    <citation type="submission" date="2019-02" db="EMBL/GenBank/DDBJ databases">
        <title>Genomic Encyclopedia of Type Strains, Phase IV (KMG-IV): sequencing the most valuable type-strain genomes for metagenomic binning, comparative biology and taxonomic classification.</title>
        <authorList>
            <person name="Goeker M."/>
        </authorList>
    </citation>
    <scope>NUCLEOTIDE SEQUENCE [LARGE SCALE GENOMIC DNA]</scope>
    <source>
        <strain evidence="2 3">DSM 18116</strain>
    </source>
</reference>
<dbReference type="RefSeq" id="WP_130541875.1">
    <property type="nucleotide sequence ID" value="NZ_CP042431.1"/>
</dbReference>
<evidence type="ECO:0008006" key="4">
    <source>
        <dbReference type="Google" id="ProtNLM"/>
    </source>
</evidence>
<feature type="chain" id="PRO_5020304603" description="Outer membrane protein with beta-barrel domain" evidence="1">
    <location>
        <begin position="22"/>
        <end position="215"/>
    </location>
</feature>
<dbReference type="Proteomes" id="UP000293874">
    <property type="component" value="Unassembled WGS sequence"/>
</dbReference>
<evidence type="ECO:0000256" key="1">
    <source>
        <dbReference type="SAM" id="SignalP"/>
    </source>
</evidence>
<proteinExistence type="predicted"/>
<comment type="caution">
    <text evidence="2">The sequence shown here is derived from an EMBL/GenBank/DDBJ whole genome shotgun (WGS) entry which is preliminary data.</text>
</comment>